<dbReference type="Proteomes" id="UP000616151">
    <property type="component" value="Unassembled WGS sequence"/>
</dbReference>
<protein>
    <submittedName>
        <fullName evidence="1">Uncharacterized protein</fullName>
    </submittedName>
</protein>
<evidence type="ECO:0000313" key="1">
    <source>
        <dbReference type="EMBL" id="MBK1868266.1"/>
    </source>
</evidence>
<name>A0ACC5R6Y7_9HYPH</name>
<gene>
    <name evidence="1" type="ORF">JHL16_18075</name>
</gene>
<evidence type="ECO:0000313" key="2">
    <source>
        <dbReference type="Proteomes" id="UP000616151"/>
    </source>
</evidence>
<accession>A0ACC5R6Y7</accession>
<organism evidence="1 2">
    <name type="scientific">Taklimakanibacter albus</name>
    <dbReference type="NCBI Taxonomy" id="2800327"/>
    <lineage>
        <taxon>Bacteria</taxon>
        <taxon>Pseudomonadati</taxon>
        <taxon>Pseudomonadota</taxon>
        <taxon>Alphaproteobacteria</taxon>
        <taxon>Hyphomicrobiales</taxon>
        <taxon>Aestuariivirgaceae</taxon>
        <taxon>Taklimakanibacter</taxon>
    </lineage>
</organism>
<comment type="caution">
    <text evidence="1">The sequence shown here is derived from an EMBL/GenBank/DDBJ whole genome shotgun (WGS) entry which is preliminary data.</text>
</comment>
<reference evidence="1" key="1">
    <citation type="submission" date="2021-01" db="EMBL/GenBank/DDBJ databases">
        <authorList>
            <person name="Sun Q."/>
        </authorList>
    </citation>
    <scope>NUCLEOTIDE SEQUENCE</scope>
    <source>
        <strain evidence="1">YIM B02566</strain>
    </source>
</reference>
<proteinExistence type="predicted"/>
<dbReference type="EMBL" id="JAENHL010000007">
    <property type="protein sequence ID" value="MBK1868266.1"/>
    <property type="molecule type" value="Genomic_DNA"/>
</dbReference>
<keyword evidence="2" id="KW-1185">Reference proteome</keyword>
<sequence>MNDEPDKPLPAELQPVLPRDPEAELPGDLPRGADIAPDLDPFAEGILMKHQVDWLADASRLKIAEKGRRTGITFAEALDDTLEAAKEGGSNVFYIGDTKDKGREFIGYVAHFARVVAQELVKIEEFLFEDKREDGRSSFISAFRIVFASGKRVEALSSRPENIRGLQGIVVIDEAAFHRDVRAVLDAVMALLIWGGKIRVISTHNGVLNPFNELIHEALAGKNAFKVHHIPFRKAIDNGLFKRVCAKTGEIWSAEAEQAWEAEIRKAYGPRESAMKQELDCVAAESEGASLSRIQIESCMVPCPIARLSLPDSFKDKPPAMRKLEAHAWFVAKVKPALDRLNVSRPHVYGYDFARSGAISAMKIFEIGTDLKRRCKLLLEFRNVPFDQQRELLFLVVDRLPRFSGGANDATGNGQYLAEVARQKYGELIHEVKFSAEWYRLNATPYIEAFNDQTIEIPRDDDVLKDHQALANVNGVTKVPDDHIAKGADGMDRHGDTAIAGMLGYFASRQDIAAYGWTAVPAVNGDVRKGDEDIFERDVRISSGIGSMRGAYG</sequence>